<evidence type="ECO:0000256" key="3">
    <source>
        <dbReference type="ARBA" id="ARBA00022517"/>
    </source>
</evidence>
<keyword evidence="4 5" id="KW-0539">Nucleus</keyword>
<dbReference type="GO" id="GO:0042254">
    <property type="term" value="P:ribosome biogenesis"/>
    <property type="evidence" value="ECO:0007669"/>
    <property type="project" value="UniProtKB-KW"/>
</dbReference>
<comment type="caution">
    <text evidence="7">The sequence shown here is derived from an EMBL/GenBank/DDBJ whole genome shotgun (WGS) entry which is preliminary data.</text>
</comment>
<evidence type="ECO:0000313" key="8">
    <source>
        <dbReference type="Proteomes" id="UP001329430"/>
    </source>
</evidence>
<feature type="compositionally biased region" description="Basic residues" evidence="6">
    <location>
        <begin position="309"/>
        <end position="327"/>
    </location>
</feature>
<keyword evidence="3 5" id="KW-0690">Ribosome biogenesis</keyword>
<feature type="compositionally biased region" description="Polar residues" evidence="6">
    <location>
        <begin position="297"/>
        <end position="308"/>
    </location>
</feature>
<dbReference type="InterPro" id="IPR007023">
    <property type="entry name" value="Ribosom_reg"/>
</dbReference>
<evidence type="ECO:0000256" key="6">
    <source>
        <dbReference type="SAM" id="MobiDB-lite"/>
    </source>
</evidence>
<dbReference type="Proteomes" id="UP001329430">
    <property type="component" value="Chromosome 7"/>
</dbReference>
<evidence type="ECO:0000313" key="7">
    <source>
        <dbReference type="EMBL" id="KAK5640683.1"/>
    </source>
</evidence>
<reference evidence="7 8" key="1">
    <citation type="journal article" date="2024" name="Insects">
        <title>An Improved Chromosome-Level Genome Assembly of the Firefly Pyrocoelia pectoralis.</title>
        <authorList>
            <person name="Fu X."/>
            <person name="Meyer-Rochow V.B."/>
            <person name="Ballantyne L."/>
            <person name="Zhu X."/>
        </authorList>
    </citation>
    <scope>NUCLEOTIDE SEQUENCE [LARGE SCALE GENOMIC DNA]</scope>
    <source>
        <strain evidence="7">XCY_ONT2</strain>
    </source>
</reference>
<evidence type="ECO:0000256" key="2">
    <source>
        <dbReference type="ARBA" id="ARBA00010077"/>
    </source>
</evidence>
<evidence type="ECO:0000256" key="4">
    <source>
        <dbReference type="ARBA" id="ARBA00023242"/>
    </source>
</evidence>
<protein>
    <recommendedName>
        <fullName evidence="5">Ribosome biogenesis regulatory protein</fullName>
    </recommendedName>
</protein>
<accession>A0AAN7V811</accession>
<organism evidence="7 8">
    <name type="scientific">Pyrocoelia pectoralis</name>
    <dbReference type="NCBI Taxonomy" id="417401"/>
    <lineage>
        <taxon>Eukaryota</taxon>
        <taxon>Metazoa</taxon>
        <taxon>Ecdysozoa</taxon>
        <taxon>Arthropoda</taxon>
        <taxon>Hexapoda</taxon>
        <taxon>Insecta</taxon>
        <taxon>Pterygota</taxon>
        <taxon>Neoptera</taxon>
        <taxon>Endopterygota</taxon>
        <taxon>Coleoptera</taxon>
        <taxon>Polyphaga</taxon>
        <taxon>Elateriformia</taxon>
        <taxon>Elateroidea</taxon>
        <taxon>Lampyridae</taxon>
        <taxon>Lampyrinae</taxon>
        <taxon>Pyrocoelia</taxon>
    </lineage>
</organism>
<dbReference type="AlphaFoldDB" id="A0AAN7V811"/>
<keyword evidence="8" id="KW-1185">Reference proteome</keyword>
<dbReference type="EMBL" id="JAVRBK010000007">
    <property type="protein sequence ID" value="KAK5640683.1"/>
    <property type="molecule type" value="Genomic_DNA"/>
</dbReference>
<comment type="subcellular location">
    <subcellularLocation>
        <location evidence="1 5">Nucleus</location>
    </subcellularLocation>
</comment>
<feature type="region of interest" description="Disordered" evidence="6">
    <location>
        <begin position="290"/>
        <end position="333"/>
    </location>
</feature>
<sequence>MDSFISTILDNSLKEANNSITVDKHLQLEYDVGTLLAVDSNNLNLKTLMDNENEYLLKLSRDNVQLLFNEIWKLPTDRIDESIVAKLPQSNYIVPRSRALPKPKPLTKWEQFAKLKGIKKNKKTKQSWDEQLNKWVPLYGYKRAQAEKEKDWVLEVPATSDPMEDQFLKKKTGKRENIAKNEFQRLRNVAKSRNIKVPRLGLTNPDLSSSKELQTAVTLTRSATASLGKFQNKLPKEKDVGLTKIMSDSNRKRKSIAFSSQEERRNNLNTINFVLNKKPTFNVEKAIGRRLKKHMTNPKSQSNKQLLNTKRKMSFHKKSKNKGKKKNEKQNRY</sequence>
<comment type="function">
    <text evidence="5">Involved in ribosomal large subunit assembly.</text>
</comment>
<comment type="similarity">
    <text evidence="2 5">Belongs to the RRS1 family.</text>
</comment>
<name>A0AAN7V811_9COLE</name>
<dbReference type="Pfam" id="PF04939">
    <property type="entry name" value="RRS1"/>
    <property type="match status" value="1"/>
</dbReference>
<proteinExistence type="inferred from homology"/>
<dbReference type="GO" id="GO:0005634">
    <property type="term" value="C:nucleus"/>
    <property type="evidence" value="ECO:0007669"/>
    <property type="project" value="UniProtKB-SubCell"/>
</dbReference>
<evidence type="ECO:0000256" key="1">
    <source>
        <dbReference type="ARBA" id="ARBA00004123"/>
    </source>
</evidence>
<evidence type="ECO:0000256" key="5">
    <source>
        <dbReference type="RuleBase" id="RU364132"/>
    </source>
</evidence>
<gene>
    <name evidence="7" type="ORF">RI129_009230</name>
</gene>